<dbReference type="Proteomes" id="UP000886998">
    <property type="component" value="Unassembled WGS sequence"/>
</dbReference>
<protein>
    <submittedName>
        <fullName evidence="1">Uncharacterized protein</fullName>
    </submittedName>
</protein>
<proteinExistence type="predicted"/>
<reference evidence="1" key="1">
    <citation type="submission" date="2020-08" db="EMBL/GenBank/DDBJ databases">
        <title>Multicomponent nature underlies the extraordinary mechanical properties of spider dragline silk.</title>
        <authorList>
            <person name="Kono N."/>
            <person name="Nakamura H."/>
            <person name="Mori M."/>
            <person name="Yoshida Y."/>
            <person name="Ohtoshi R."/>
            <person name="Malay A.D."/>
            <person name="Moran D.A.P."/>
            <person name="Tomita M."/>
            <person name="Numata K."/>
            <person name="Arakawa K."/>
        </authorList>
    </citation>
    <scope>NUCLEOTIDE SEQUENCE</scope>
</reference>
<accession>A0A8X6IHQ3</accession>
<organism evidence="1 2">
    <name type="scientific">Trichonephila inaurata madagascariensis</name>
    <dbReference type="NCBI Taxonomy" id="2747483"/>
    <lineage>
        <taxon>Eukaryota</taxon>
        <taxon>Metazoa</taxon>
        <taxon>Ecdysozoa</taxon>
        <taxon>Arthropoda</taxon>
        <taxon>Chelicerata</taxon>
        <taxon>Arachnida</taxon>
        <taxon>Araneae</taxon>
        <taxon>Araneomorphae</taxon>
        <taxon>Entelegynae</taxon>
        <taxon>Araneoidea</taxon>
        <taxon>Nephilidae</taxon>
        <taxon>Trichonephila</taxon>
        <taxon>Trichonephila inaurata</taxon>
    </lineage>
</organism>
<comment type="caution">
    <text evidence="1">The sequence shown here is derived from an EMBL/GenBank/DDBJ whole genome shotgun (WGS) entry which is preliminary data.</text>
</comment>
<name>A0A8X6IHQ3_9ARAC</name>
<sequence>DNSGIESHVIVPADDIAPFHDQCGPQKTVELVINSMIISKISP</sequence>
<feature type="non-terminal residue" evidence="1">
    <location>
        <position position="1"/>
    </location>
</feature>
<evidence type="ECO:0000313" key="1">
    <source>
        <dbReference type="EMBL" id="GFS46498.1"/>
    </source>
</evidence>
<dbReference type="EMBL" id="BMAV01026009">
    <property type="protein sequence ID" value="GFS46498.1"/>
    <property type="molecule type" value="Genomic_DNA"/>
</dbReference>
<evidence type="ECO:0000313" key="2">
    <source>
        <dbReference type="Proteomes" id="UP000886998"/>
    </source>
</evidence>
<dbReference type="AlphaFoldDB" id="A0A8X6IHQ3"/>
<keyword evidence="2" id="KW-1185">Reference proteome</keyword>
<gene>
    <name evidence="1" type="ORF">TNIN_70281</name>
</gene>